<feature type="coiled-coil region" evidence="1">
    <location>
        <begin position="190"/>
        <end position="224"/>
    </location>
</feature>
<feature type="transmembrane region" description="Helical" evidence="3">
    <location>
        <begin position="162"/>
        <end position="184"/>
    </location>
</feature>
<reference evidence="4" key="1">
    <citation type="submission" date="2020-08" db="EMBL/GenBank/DDBJ databases">
        <title>Plant Genome Project.</title>
        <authorList>
            <person name="Zhang R.-G."/>
        </authorList>
    </citation>
    <scope>NUCLEOTIDE SEQUENCE</scope>
    <source>
        <strain evidence="4">WSP0</strain>
        <tissue evidence="4">Leaf</tissue>
    </source>
</reference>
<dbReference type="EMBL" id="JACTNZ010000005">
    <property type="protein sequence ID" value="KAG5548750.1"/>
    <property type="molecule type" value="Genomic_DNA"/>
</dbReference>
<gene>
    <name evidence="4" type="ORF">RHGRI_014193</name>
</gene>
<feature type="compositionally biased region" description="Low complexity" evidence="2">
    <location>
        <begin position="16"/>
        <end position="35"/>
    </location>
</feature>
<keyword evidence="3" id="KW-0472">Membrane</keyword>
<dbReference type="AlphaFoldDB" id="A0AAV6K8S7"/>
<organism evidence="4 5">
    <name type="scientific">Rhododendron griersonianum</name>
    <dbReference type="NCBI Taxonomy" id="479676"/>
    <lineage>
        <taxon>Eukaryota</taxon>
        <taxon>Viridiplantae</taxon>
        <taxon>Streptophyta</taxon>
        <taxon>Embryophyta</taxon>
        <taxon>Tracheophyta</taxon>
        <taxon>Spermatophyta</taxon>
        <taxon>Magnoliopsida</taxon>
        <taxon>eudicotyledons</taxon>
        <taxon>Gunneridae</taxon>
        <taxon>Pentapetalae</taxon>
        <taxon>asterids</taxon>
        <taxon>Ericales</taxon>
        <taxon>Ericaceae</taxon>
        <taxon>Ericoideae</taxon>
        <taxon>Rhodoreae</taxon>
        <taxon>Rhododendron</taxon>
    </lineage>
</organism>
<keyword evidence="3" id="KW-1133">Transmembrane helix</keyword>
<protein>
    <submittedName>
        <fullName evidence="4">Uncharacterized protein</fullName>
    </submittedName>
</protein>
<evidence type="ECO:0000256" key="3">
    <source>
        <dbReference type="SAM" id="Phobius"/>
    </source>
</evidence>
<proteinExistence type="predicted"/>
<evidence type="ECO:0000256" key="2">
    <source>
        <dbReference type="SAM" id="MobiDB-lite"/>
    </source>
</evidence>
<dbReference type="Proteomes" id="UP000823749">
    <property type="component" value="Chromosome 5"/>
</dbReference>
<feature type="region of interest" description="Disordered" evidence="2">
    <location>
        <begin position="1"/>
        <end position="62"/>
    </location>
</feature>
<keyword evidence="1" id="KW-0175">Coiled coil</keyword>
<comment type="caution">
    <text evidence="4">The sequence shown here is derived from an EMBL/GenBank/DDBJ whole genome shotgun (WGS) entry which is preliminary data.</text>
</comment>
<evidence type="ECO:0000313" key="5">
    <source>
        <dbReference type="Proteomes" id="UP000823749"/>
    </source>
</evidence>
<sequence>MSRRLNLAATVGHSGSRTPYASPSSTPSTLVSSSSRAPALGSTSPGLLADARRKRTRQDAFGDAVDEDELSLRELQALNTAAQTPTPPLVSISGPGSSSTAATWAPRFLPCDCSVSVEDSAGSLETAIALAQGLLLPANMIKEKESTIDRLERTAISHRIRVSLSLFIFVPPSSVPILLIFLLFSPVHSKEQEQGKKKKVEADFTKAMEELGKAKENVQIFEENMSEGYNNGFDEASRQFKLQVPGVRAWTLTITKTEISDDEAGPSASTVLPLTNTVSGHQEVGSSSTVAVVANLPAPPKSATQTHLPAPVNMPEPANPPELANPPVPVIDVDQEMIAPAT</sequence>
<evidence type="ECO:0000256" key="1">
    <source>
        <dbReference type="SAM" id="Coils"/>
    </source>
</evidence>
<name>A0AAV6K8S7_9ERIC</name>
<accession>A0AAV6K8S7</accession>
<keyword evidence="5" id="KW-1185">Reference proteome</keyword>
<evidence type="ECO:0000313" key="4">
    <source>
        <dbReference type="EMBL" id="KAG5548750.1"/>
    </source>
</evidence>
<keyword evidence="3" id="KW-0812">Transmembrane</keyword>